<dbReference type="EMBL" id="ABSU01000043">
    <property type="protein sequence ID" value="EFE29372.1"/>
    <property type="molecule type" value="Genomic_DNA"/>
</dbReference>
<dbReference type="AlphaFoldDB" id="D4B5L1"/>
<dbReference type="KEGG" id="abe:ARB_03751"/>
<gene>
    <name evidence="1" type="ORF">ARB_03751</name>
</gene>
<reference evidence="2" key="1">
    <citation type="journal article" date="2011" name="Genome Biol.">
        <title>Comparative and functional genomics provide insights into the pathogenicity of dermatophytic fungi.</title>
        <authorList>
            <person name="Burmester A."/>
            <person name="Shelest E."/>
            <person name="Gloeckner G."/>
            <person name="Heddergott C."/>
            <person name="Schindler S."/>
            <person name="Staib P."/>
            <person name="Heidel A."/>
            <person name="Felder M."/>
            <person name="Petzold A."/>
            <person name="Szafranski K."/>
            <person name="Feuermann M."/>
            <person name="Pedruzzi I."/>
            <person name="Priebe S."/>
            <person name="Groth M."/>
            <person name="Winkler R."/>
            <person name="Li W."/>
            <person name="Kniemeyer O."/>
            <person name="Schroeckh V."/>
            <person name="Hertweck C."/>
            <person name="Hube B."/>
            <person name="White T.C."/>
            <person name="Platzer M."/>
            <person name="Guthke R."/>
            <person name="Heitman J."/>
            <person name="Woestemeyer J."/>
            <person name="Zipfel P.F."/>
            <person name="Monod M."/>
            <person name="Brakhage A.A."/>
        </authorList>
    </citation>
    <scope>NUCLEOTIDE SEQUENCE [LARGE SCALE GENOMIC DNA]</scope>
    <source>
        <strain evidence="2">ATCC MYA-4681 / CBS 112371</strain>
    </source>
</reference>
<evidence type="ECO:0000313" key="2">
    <source>
        <dbReference type="Proteomes" id="UP000008866"/>
    </source>
</evidence>
<sequence length="92" mass="9515">MAGVLLGDGGRGSIAGGYLWDVLEQTDQTDPGAGPGPGRELLDILGGATELLVLYGLTPCVVTEPASYQDEMIVDDGTHLANLQAFLLLLTS</sequence>
<keyword evidence="2" id="KW-1185">Reference proteome</keyword>
<comment type="caution">
    <text evidence="1">The sequence shown here is derived from an EMBL/GenBank/DDBJ whole genome shotgun (WGS) entry which is preliminary data.</text>
</comment>
<dbReference type="RefSeq" id="XP_003010012.1">
    <property type="nucleotide sequence ID" value="XM_003009966.1"/>
</dbReference>
<organism evidence="1 2">
    <name type="scientific">Arthroderma benhamiae (strain ATCC MYA-4681 / CBS 112371)</name>
    <name type="common">Trichophyton mentagrophytes</name>
    <dbReference type="NCBI Taxonomy" id="663331"/>
    <lineage>
        <taxon>Eukaryota</taxon>
        <taxon>Fungi</taxon>
        <taxon>Dikarya</taxon>
        <taxon>Ascomycota</taxon>
        <taxon>Pezizomycotina</taxon>
        <taxon>Eurotiomycetes</taxon>
        <taxon>Eurotiomycetidae</taxon>
        <taxon>Onygenales</taxon>
        <taxon>Arthrodermataceae</taxon>
        <taxon>Trichophyton</taxon>
    </lineage>
</organism>
<dbReference type="GeneID" id="9525620"/>
<accession>D4B5L1</accession>
<dbReference type="Proteomes" id="UP000008866">
    <property type="component" value="Unassembled WGS sequence"/>
</dbReference>
<proteinExistence type="predicted"/>
<protein>
    <submittedName>
        <fullName evidence="1">Uncharacterized protein</fullName>
    </submittedName>
</protein>
<evidence type="ECO:0000313" key="1">
    <source>
        <dbReference type="EMBL" id="EFE29372.1"/>
    </source>
</evidence>
<dbReference type="HOGENOM" id="CLU_2412807_0_0_1"/>
<name>D4B5L1_ARTBC</name>